<evidence type="ECO:0000259" key="1">
    <source>
        <dbReference type="Pfam" id="PF00561"/>
    </source>
</evidence>
<dbReference type="GO" id="GO:0047570">
    <property type="term" value="F:3-oxoadipate enol-lactonase activity"/>
    <property type="evidence" value="ECO:0007669"/>
    <property type="project" value="InterPro"/>
</dbReference>
<feature type="domain" description="AB hydrolase-1" evidence="1">
    <location>
        <begin position="18"/>
        <end position="239"/>
    </location>
</feature>
<dbReference type="NCBIfam" id="TIGR02427">
    <property type="entry name" value="protocat_pcaD"/>
    <property type="match status" value="1"/>
</dbReference>
<dbReference type="AlphaFoldDB" id="A0A1M7SNQ3"/>
<dbReference type="OrthoDB" id="9802489at2"/>
<dbReference type="EMBL" id="FRDM01000003">
    <property type="protein sequence ID" value="SHN60152.1"/>
    <property type="molecule type" value="Genomic_DNA"/>
</dbReference>
<protein>
    <submittedName>
        <fullName evidence="2">3-oxoadipate enol-lactonase</fullName>
    </submittedName>
</protein>
<reference evidence="2 3" key="1">
    <citation type="submission" date="2016-12" db="EMBL/GenBank/DDBJ databases">
        <authorList>
            <person name="Song W.-J."/>
            <person name="Kurnit D.M."/>
        </authorList>
    </citation>
    <scope>NUCLEOTIDE SEQUENCE [LARGE SCALE GENOMIC DNA]</scope>
    <source>
        <strain evidence="2 3">DSM 43162</strain>
    </source>
</reference>
<dbReference type="InterPro" id="IPR029058">
    <property type="entry name" value="AB_hydrolase_fold"/>
</dbReference>
<dbReference type="PANTHER" id="PTHR43433">
    <property type="entry name" value="HYDROLASE, ALPHA/BETA FOLD FAMILY PROTEIN"/>
    <property type="match status" value="1"/>
</dbReference>
<dbReference type="RefSeq" id="WP_072914179.1">
    <property type="nucleotide sequence ID" value="NZ_FRDM01000003.1"/>
</dbReference>
<accession>A0A1M7SNQ3</accession>
<dbReference type="PANTHER" id="PTHR43433:SF5">
    <property type="entry name" value="AB HYDROLASE-1 DOMAIN-CONTAINING PROTEIN"/>
    <property type="match status" value="1"/>
</dbReference>
<evidence type="ECO:0000313" key="3">
    <source>
        <dbReference type="Proteomes" id="UP000184428"/>
    </source>
</evidence>
<proteinExistence type="predicted"/>
<sequence>MTARLHAAEDGPADACVLVLGPSLGTDTGLFDPQVAEFARTHRVIRYDLRGHGGSEVVPGPCTMADLAGDVLALLDSWGVERFCCAGVSIGGAIGQQLALTVPDRLEKLAIIASAAQFTDPPSWVVRAAQVREQGTEVLVPSRTGTWFTARWADEEPAAADRLLAMMRATPAEGYAACCEAIGAFDVRDRLGEIAAPTLLVAGAEDPATTVDMVRLLADSIPDSRFRVVPGAAHLPNATHSQAVNAALRDHFGD</sequence>
<dbReference type="SUPFAM" id="SSF53474">
    <property type="entry name" value="alpha/beta-Hydrolases"/>
    <property type="match status" value="1"/>
</dbReference>
<dbReference type="InterPro" id="IPR026968">
    <property type="entry name" value="PcaD/CatD"/>
</dbReference>
<name>A0A1M7SNQ3_9ACTN</name>
<dbReference type="Pfam" id="PF00561">
    <property type="entry name" value="Abhydrolase_1"/>
    <property type="match status" value="1"/>
</dbReference>
<gene>
    <name evidence="2" type="ORF">SAMN05660350_00945</name>
</gene>
<dbReference type="GO" id="GO:0042952">
    <property type="term" value="P:beta-ketoadipate pathway"/>
    <property type="evidence" value="ECO:0007669"/>
    <property type="project" value="InterPro"/>
</dbReference>
<organism evidence="2 3">
    <name type="scientific">Geodermatophilus obscurus</name>
    <dbReference type="NCBI Taxonomy" id="1861"/>
    <lineage>
        <taxon>Bacteria</taxon>
        <taxon>Bacillati</taxon>
        <taxon>Actinomycetota</taxon>
        <taxon>Actinomycetes</taxon>
        <taxon>Geodermatophilales</taxon>
        <taxon>Geodermatophilaceae</taxon>
        <taxon>Geodermatophilus</taxon>
    </lineage>
</organism>
<dbReference type="Gene3D" id="3.40.50.1820">
    <property type="entry name" value="alpha/beta hydrolase"/>
    <property type="match status" value="1"/>
</dbReference>
<dbReference type="InterPro" id="IPR050471">
    <property type="entry name" value="AB_hydrolase"/>
</dbReference>
<dbReference type="PRINTS" id="PR00111">
    <property type="entry name" value="ABHYDROLASE"/>
</dbReference>
<evidence type="ECO:0000313" key="2">
    <source>
        <dbReference type="EMBL" id="SHN60152.1"/>
    </source>
</evidence>
<dbReference type="Proteomes" id="UP000184428">
    <property type="component" value="Unassembled WGS sequence"/>
</dbReference>
<dbReference type="InterPro" id="IPR000073">
    <property type="entry name" value="AB_hydrolase_1"/>
</dbReference>